<gene>
    <name evidence="2" type="ORF">D3877_02610</name>
</gene>
<reference evidence="2 3" key="1">
    <citation type="submission" date="2018-09" db="EMBL/GenBank/DDBJ databases">
        <authorList>
            <person name="Zhu H."/>
        </authorList>
    </citation>
    <scope>NUCLEOTIDE SEQUENCE [LARGE SCALE GENOMIC DNA]</scope>
    <source>
        <strain evidence="2 3">K2W22B-5</strain>
    </source>
</reference>
<protein>
    <submittedName>
        <fullName evidence="2">Class A beta-lactamase-related serine hydrolase</fullName>
    </submittedName>
</protein>
<name>A0A418W0M1_9PROT</name>
<sequence length="384" mass="39753">MTNPSANASNLSLALDRILDGVVAAGRIAGGTVLVAQDGETLYRRAFGHADQENGALMTDTLPVRFASLTKPLVSAAALALVERGVLALDGPVADWLPAFQPALPDGRRPVIRLRHLLSHTAGLGYRFLQPPDGPYHQADVSDGLETTGLSLDDNLARVASAPLLFEPGAGWCYSVATDVLGAVIARADGGDLAASVARWVTGPLGMTNTRFGADDPTRLAPAYIDGDAGARRMEEPDSVMFGPSRLIYRPSRAFSQTLFPSGGSGMTGTAPDYLTFLEAIRTGGGAVLSPESCALMTGSATGDIPVFIPGPGWGFGLGFGVLTDPATAGSPCSPGSWGWFGVFGSHFWVDPVRRTSVVVVTNTAVSGMIGPFADAVRDAVIGG</sequence>
<dbReference type="SUPFAM" id="SSF56601">
    <property type="entry name" value="beta-lactamase/transpeptidase-like"/>
    <property type="match status" value="1"/>
</dbReference>
<evidence type="ECO:0000259" key="1">
    <source>
        <dbReference type="Pfam" id="PF00144"/>
    </source>
</evidence>
<dbReference type="InterPro" id="IPR012338">
    <property type="entry name" value="Beta-lactam/transpept-like"/>
</dbReference>
<dbReference type="EMBL" id="QYUL01000001">
    <property type="protein sequence ID" value="RJF83563.1"/>
    <property type="molecule type" value="Genomic_DNA"/>
</dbReference>
<dbReference type="InterPro" id="IPR050789">
    <property type="entry name" value="Diverse_Enzym_Activities"/>
</dbReference>
<dbReference type="Gene3D" id="3.40.710.10">
    <property type="entry name" value="DD-peptidase/beta-lactamase superfamily"/>
    <property type="match status" value="1"/>
</dbReference>
<dbReference type="Proteomes" id="UP000283458">
    <property type="component" value="Unassembled WGS sequence"/>
</dbReference>
<feature type="domain" description="Beta-lactamase-related" evidence="1">
    <location>
        <begin position="15"/>
        <end position="369"/>
    </location>
</feature>
<dbReference type="Pfam" id="PF00144">
    <property type="entry name" value="Beta-lactamase"/>
    <property type="match status" value="1"/>
</dbReference>
<dbReference type="PANTHER" id="PTHR43283:SF3">
    <property type="entry name" value="BETA-LACTAMASE FAMILY PROTEIN (AFU_ORTHOLOGUE AFUA_5G07500)"/>
    <property type="match status" value="1"/>
</dbReference>
<accession>A0A418W0M1</accession>
<keyword evidence="2" id="KW-0378">Hydrolase</keyword>
<evidence type="ECO:0000313" key="3">
    <source>
        <dbReference type="Proteomes" id="UP000283458"/>
    </source>
</evidence>
<comment type="caution">
    <text evidence="2">The sequence shown here is derived from an EMBL/GenBank/DDBJ whole genome shotgun (WGS) entry which is preliminary data.</text>
</comment>
<evidence type="ECO:0000313" key="2">
    <source>
        <dbReference type="EMBL" id="RJF83563.1"/>
    </source>
</evidence>
<dbReference type="PANTHER" id="PTHR43283">
    <property type="entry name" value="BETA-LACTAMASE-RELATED"/>
    <property type="match status" value="1"/>
</dbReference>
<dbReference type="OrthoDB" id="5705574at2"/>
<proteinExistence type="predicted"/>
<dbReference type="GO" id="GO:0016787">
    <property type="term" value="F:hydrolase activity"/>
    <property type="evidence" value="ECO:0007669"/>
    <property type="project" value="UniProtKB-KW"/>
</dbReference>
<organism evidence="2 3">
    <name type="scientific">Azospirillum cavernae</name>
    <dbReference type="NCBI Taxonomy" id="2320860"/>
    <lineage>
        <taxon>Bacteria</taxon>
        <taxon>Pseudomonadati</taxon>
        <taxon>Pseudomonadota</taxon>
        <taxon>Alphaproteobacteria</taxon>
        <taxon>Rhodospirillales</taxon>
        <taxon>Azospirillaceae</taxon>
        <taxon>Azospirillum</taxon>
    </lineage>
</organism>
<keyword evidence="3" id="KW-1185">Reference proteome</keyword>
<dbReference type="InterPro" id="IPR001466">
    <property type="entry name" value="Beta-lactam-related"/>
</dbReference>
<dbReference type="RefSeq" id="WP_119829203.1">
    <property type="nucleotide sequence ID" value="NZ_QYUL01000001.1"/>
</dbReference>
<dbReference type="AlphaFoldDB" id="A0A418W0M1"/>